<keyword evidence="3" id="KW-1185">Reference proteome</keyword>
<dbReference type="Gene3D" id="3.20.20.140">
    <property type="entry name" value="Metal-dependent hydrolases"/>
    <property type="match status" value="1"/>
</dbReference>
<dbReference type="PANTHER" id="PTHR43135:SF3">
    <property type="entry name" value="ALPHA-D-RIBOSE 1-METHYLPHOSPHONATE 5-TRIPHOSPHATE DIPHOSPHATASE"/>
    <property type="match status" value="1"/>
</dbReference>
<evidence type="ECO:0000259" key="1">
    <source>
        <dbReference type="Pfam" id="PF01979"/>
    </source>
</evidence>
<dbReference type="SUPFAM" id="SSF51556">
    <property type="entry name" value="Metallo-dependent hydrolases"/>
    <property type="match status" value="1"/>
</dbReference>
<dbReference type="AlphaFoldDB" id="A0A917X2L5"/>
<dbReference type="Pfam" id="PF01979">
    <property type="entry name" value="Amidohydro_1"/>
    <property type="match status" value="1"/>
</dbReference>
<dbReference type="CDD" id="cd01299">
    <property type="entry name" value="Met_dep_hydrolase_A"/>
    <property type="match status" value="1"/>
</dbReference>
<evidence type="ECO:0000313" key="2">
    <source>
        <dbReference type="EMBL" id="GGM62381.1"/>
    </source>
</evidence>
<dbReference type="InterPro" id="IPR051781">
    <property type="entry name" value="Metallo-dep_Hydrolase"/>
</dbReference>
<dbReference type="Gene3D" id="2.30.40.10">
    <property type="entry name" value="Urease, subunit C, domain 1"/>
    <property type="match status" value="1"/>
</dbReference>
<dbReference type="Proteomes" id="UP000608890">
    <property type="component" value="Unassembled WGS sequence"/>
</dbReference>
<sequence>MYTVIENALILTGKPGGVIENGSVVVDRGRIAEVSDSPVPSTGEVNRIDATGCTVTPGLFNMHDHIARKKLRISDKATTYRAQADILMRQPLPFLALHSAANILAQLRSGVTHIRDYGLPGSTGIQTARAVKQGVIPGPTILAGGDPICITGGHASNWGAMEADGPVGVMTAVRKQINAGALVLKFMGSGGLGTYPEEDPGIPELTPEELTAGISEAHKFGKRTATHAYSTQAILNAVRAGTGTIEHGAFLDEEAVAAMVERGTGLVPTLSSVIAIAFQHRLVGNDDMYKRILEDIVGPHMESVRMAWNAGVPIATGTDTSGEVVEELELITEATGAPIIDVLRCATATAAELADVESHTGTLEPGKTADIVIAEGDLLKEGWQVLRRPRTVFKDGISYSGEAMPLGVRLGQRNGLYD</sequence>
<dbReference type="PANTHER" id="PTHR43135">
    <property type="entry name" value="ALPHA-D-RIBOSE 1-METHYLPHOSPHONATE 5-TRIPHOSPHATE DIPHOSPHATASE"/>
    <property type="match status" value="1"/>
</dbReference>
<organism evidence="2 3">
    <name type="scientific">Micromonospora sonchi</name>
    <dbReference type="NCBI Taxonomy" id="1763543"/>
    <lineage>
        <taxon>Bacteria</taxon>
        <taxon>Bacillati</taxon>
        <taxon>Actinomycetota</taxon>
        <taxon>Actinomycetes</taxon>
        <taxon>Micromonosporales</taxon>
        <taxon>Micromonosporaceae</taxon>
        <taxon>Micromonospora</taxon>
    </lineage>
</organism>
<dbReference type="InterPro" id="IPR011059">
    <property type="entry name" value="Metal-dep_hydrolase_composite"/>
</dbReference>
<reference evidence="2" key="2">
    <citation type="submission" date="2020-09" db="EMBL/GenBank/DDBJ databases">
        <authorList>
            <person name="Sun Q."/>
            <person name="Zhou Y."/>
        </authorList>
    </citation>
    <scope>NUCLEOTIDE SEQUENCE</scope>
    <source>
        <strain evidence="2">CGMCC 4.7312</strain>
    </source>
</reference>
<dbReference type="EMBL" id="BMNB01000037">
    <property type="protein sequence ID" value="GGM62381.1"/>
    <property type="molecule type" value="Genomic_DNA"/>
</dbReference>
<dbReference type="SUPFAM" id="SSF51338">
    <property type="entry name" value="Composite domain of metallo-dependent hydrolases"/>
    <property type="match status" value="1"/>
</dbReference>
<gene>
    <name evidence="2" type="ORF">GCM10011608_54410</name>
</gene>
<comment type="caution">
    <text evidence="2">The sequence shown here is derived from an EMBL/GenBank/DDBJ whole genome shotgun (WGS) entry which is preliminary data.</text>
</comment>
<evidence type="ECO:0000313" key="3">
    <source>
        <dbReference type="Proteomes" id="UP000608890"/>
    </source>
</evidence>
<name>A0A917X2L5_9ACTN</name>
<dbReference type="InterPro" id="IPR032466">
    <property type="entry name" value="Metal_Hydrolase"/>
</dbReference>
<dbReference type="InterPro" id="IPR006680">
    <property type="entry name" value="Amidohydro-rel"/>
</dbReference>
<accession>A0A917X2L5</accession>
<feature type="domain" description="Amidohydrolase-related" evidence="1">
    <location>
        <begin position="54"/>
        <end position="396"/>
    </location>
</feature>
<dbReference type="GO" id="GO:0016810">
    <property type="term" value="F:hydrolase activity, acting on carbon-nitrogen (but not peptide) bonds"/>
    <property type="evidence" value="ECO:0007669"/>
    <property type="project" value="InterPro"/>
</dbReference>
<dbReference type="InterPro" id="IPR057744">
    <property type="entry name" value="OTAase-like"/>
</dbReference>
<proteinExistence type="predicted"/>
<protein>
    <submittedName>
        <fullName evidence="2">Amidohydrolase</fullName>
    </submittedName>
</protein>
<dbReference type="RefSeq" id="WP_189049368.1">
    <property type="nucleotide sequence ID" value="NZ_BMNB01000037.1"/>
</dbReference>
<reference evidence="2" key="1">
    <citation type="journal article" date="2014" name="Int. J. Syst. Evol. Microbiol.">
        <title>Complete genome sequence of Corynebacterium casei LMG S-19264T (=DSM 44701T), isolated from a smear-ripened cheese.</title>
        <authorList>
            <consortium name="US DOE Joint Genome Institute (JGI-PGF)"/>
            <person name="Walter F."/>
            <person name="Albersmeier A."/>
            <person name="Kalinowski J."/>
            <person name="Ruckert C."/>
        </authorList>
    </citation>
    <scope>NUCLEOTIDE SEQUENCE</scope>
    <source>
        <strain evidence="2">CGMCC 4.7312</strain>
    </source>
</reference>